<accession>A0A662ZFD2</accession>
<reference evidence="1 2" key="1">
    <citation type="submission" date="2016-10" db="EMBL/GenBank/DDBJ databases">
        <authorList>
            <person name="Varghese N."/>
            <person name="Submissions S."/>
        </authorList>
    </citation>
    <scope>NUCLEOTIDE SEQUENCE [LARGE SCALE GENOMIC DNA]</scope>
    <source>
        <strain evidence="1 2">22B</strain>
    </source>
</reference>
<dbReference type="OrthoDB" id="9554280at2"/>
<evidence type="ECO:0000313" key="2">
    <source>
        <dbReference type="Proteomes" id="UP000243374"/>
    </source>
</evidence>
<dbReference type="RefSeq" id="WP_074841955.1">
    <property type="nucleotide sequence ID" value="NZ_FOSF01000124.1"/>
</dbReference>
<dbReference type="Proteomes" id="UP000243374">
    <property type="component" value="Unassembled WGS sequence"/>
</dbReference>
<dbReference type="AlphaFoldDB" id="A0A662ZFD2"/>
<name>A0A662ZFD2_9GAMM</name>
<sequence length="69" mass="7701">MWNAKELEDIKEIVNHLNCAIKIALGISLKFDENTDEVIVLSESGKEVRRINVSDDSALGVIQDVINSF</sequence>
<keyword evidence="2" id="KW-1185">Reference proteome</keyword>
<evidence type="ECO:0000313" key="1">
    <source>
        <dbReference type="EMBL" id="SFK58649.1"/>
    </source>
</evidence>
<proteinExistence type="predicted"/>
<dbReference type="EMBL" id="FOSF01000124">
    <property type="protein sequence ID" value="SFK58649.1"/>
    <property type="molecule type" value="Genomic_DNA"/>
</dbReference>
<protein>
    <submittedName>
        <fullName evidence="1">Uncharacterized protein</fullName>
    </submittedName>
</protein>
<gene>
    <name evidence="1" type="ORF">SAMN04487865_11244</name>
</gene>
<organism evidence="1 2">
    <name type="scientific">Succinivibrio dextrinosolvens</name>
    <dbReference type="NCBI Taxonomy" id="83771"/>
    <lineage>
        <taxon>Bacteria</taxon>
        <taxon>Pseudomonadati</taxon>
        <taxon>Pseudomonadota</taxon>
        <taxon>Gammaproteobacteria</taxon>
        <taxon>Aeromonadales</taxon>
        <taxon>Succinivibrionaceae</taxon>
        <taxon>Succinivibrio</taxon>
    </lineage>
</organism>